<dbReference type="FunFam" id="3.30.565.10:FF:000023">
    <property type="entry name" value="PAS domain-containing sensor histidine kinase"/>
    <property type="match status" value="1"/>
</dbReference>
<evidence type="ECO:0000256" key="13">
    <source>
        <dbReference type="ARBA" id="ARBA00023012"/>
    </source>
</evidence>
<dbReference type="GO" id="GO:0005524">
    <property type="term" value="F:ATP binding"/>
    <property type="evidence" value="ECO:0007669"/>
    <property type="project" value="UniProtKB-KW"/>
</dbReference>
<dbReference type="PRINTS" id="PR00344">
    <property type="entry name" value="BCTRLSENSOR"/>
</dbReference>
<comment type="subcellular location">
    <subcellularLocation>
        <location evidence="3">Cell membrane</location>
        <topology evidence="3">Multi-pass membrane protein</topology>
    </subcellularLocation>
    <subcellularLocation>
        <location evidence="2">Membrane raft</location>
        <topology evidence="2">Multi-pass membrane protein</topology>
    </subcellularLocation>
</comment>
<dbReference type="Gene3D" id="3.30.450.20">
    <property type="entry name" value="PAS domain"/>
    <property type="match status" value="1"/>
</dbReference>
<dbReference type="InterPro" id="IPR003661">
    <property type="entry name" value="HisK_dim/P_dom"/>
</dbReference>
<gene>
    <name evidence="18" type="ORF">ABE65_013310</name>
</gene>
<evidence type="ECO:0000256" key="12">
    <source>
        <dbReference type="ARBA" id="ARBA00022989"/>
    </source>
</evidence>
<dbReference type="CDD" id="cd06225">
    <property type="entry name" value="HAMP"/>
    <property type="match status" value="1"/>
</dbReference>
<dbReference type="InterPro" id="IPR041328">
    <property type="entry name" value="HisK_sensor"/>
</dbReference>
<dbReference type="FunFam" id="1.10.287.130:FF:000001">
    <property type="entry name" value="Two-component sensor histidine kinase"/>
    <property type="match status" value="1"/>
</dbReference>
<dbReference type="SUPFAM" id="SSF47384">
    <property type="entry name" value="Homodimeric domain of signal transducing histidine kinase"/>
    <property type="match status" value="1"/>
</dbReference>
<sequence length="599" mass="67663">MIWRSVVGKLWITILLLVSVVLTLLTILLTQFFESFYDDQARDQLTKMADRVMLIMESDENKEEAIRITSEMAEAYSMSIMIIDENQESFMSKNSYDDAPYIPVSVFRENEQLSTVAESGKKIYVNGDFPVLNKNDETMQTMIIYGEPYGSGENAGAVYVYQSIENVEKTTNHTKYLIFLAAGIAIILTTIFAFFLSTRITAPLRRMREAATSVAKGEFDMKVPILTHDEIGELGMTFNRMGRQLKNNITALNQEKEQLTSVLSSMADGVITFDRKMNILVTNPPADRFLQAFYYESGMKTEVNGNVPETVRQLFGQVVALESEQMTEIAIQGRSWVVVMTPLYDQSLIRGAVAVLRDMTEERRMDKLREDFVANVSHELKTPIAMLQGYSEAIVDDIAESEEEKKELAGIILDESKRMGRLVNELLDLARLEAGHMKLHYSSLPIIPFAERIVRKFQGPAKDREIQLNLEFKKNLKSLQEEMDIDPDRIEQVLTNLIDNAIRHTSQGGFVNLTVEVSEQNVKFLVKDNGTGIKEEDLPFVFERFYKGDKARTRGKSGGTGLGLAIARNIVEAHGGQISVHSKNNEGTTFSFVIPRTLK</sequence>
<dbReference type="InterPro" id="IPR005467">
    <property type="entry name" value="His_kinase_dom"/>
</dbReference>
<feature type="transmembrane region" description="Helical" evidence="15">
    <location>
        <begin position="12"/>
        <end position="33"/>
    </location>
</feature>
<evidence type="ECO:0000256" key="9">
    <source>
        <dbReference type="ARBA" id="ARBA00022741"/>
    </source>
</evidence>
<dbReference type="Gene3D" id="6.10.340.10">
    <property type="match status" value="1"/>
</dbReference>
<evidence type="ECO:0000259" key="16">
    <source>
        <dbReference type="PROSITE" id="PS50109"/>
    </source>
</evidence>
<dbReference type="CDD" id="cd00082">
    <property type="entry name" value="HisKA"/>
    <property type="match status" value="1"/>
</dbReference>
<reference evidence="18 19" key="1">
    <citation type="submission" date="2016-04" db="EMBL/GenBank/DDBJ databases">
        <title>Complete genome sequence of Fictibacillus phosphorivorans G25-29, a strain toxic to nematodes.</title>
        <authorList>
            <person name="Zheng Z."/>
        </authorList>
    </citation>
    <scope>NUCLEOTIDE SEQUENCE [LARGE SCALE GENOMIC DNA]</scope>
    <source>
        <strain evidence="18 19">G25-29</strain>
    </source>
</reference>
<dbReference type="GO" id="GO:0000155">
    <property type="term" value="F:phosphorelay sensor kinase activity"/>
    <property type="evidence" value="ECO:0007669"/>
    <property type="project" value="InterPro"/>
</dbReference>
<dbReference type="PANTHER" id="PTHR42878">
    <property type="entry name" value="TWO-COMPONENT HISTIDINE KINASE"/>
    <property type="match status" value="1"/>
</dbReference>
<dbReference type="Pfam" id="PF02518">
    <property type="entry name" value="HATPase_c"/>
    <property type="match status" value="1"/>
</dbReference>
<dbReference type="InterPro" id="IPR004358">
    <property type="entry name" value="Sig_transdc_His_kin-like_C"/>
</dbReference>
<dbReference type="SMART" id="SM00387">
    <property type="entry name" value="HATPase_c"/>
    <property type="match status" value="1"/>
</dbReference>
<dbReference type="AlphaFoldDB" id="A0A160IN16"/>
<keyword evidence="5" id="KW-1003">Cell membrane</keyword>
<keyword evidence="19" id="KW-1185">Reference proteome</keyword>
<dbReference type="GO" id="GO:0030295">
    <property type="term" value="F:protein kinase activator activity"/>
    <property type="evidence" value="ECO:0007669"/>
    <property type="project" value="TreeGrafter"/>
</dbReference>
<dbReference type="Pfam" id="PF00512">
    <property type="entry name" value="HisKA"/>
    <property type="match status" value="1"/>
</dbReference>
<dbReference type="CDD" id="cd00075">
    <property type="entry name" value="HATPase"/>
    <property type="match status" value="1"/>
</dbReference>
<dbReference type="Pfam" id="PF00672">
    <property type="entry name" value="HAMP"/>
    <property type="match status" value="1"/>
</dbReference>
<evidence type="ECO:0000256" key="4">
    <source>
        <dbReference type="ARBA" id="ARBA00012438"/>
    </source>
</evidence>
<dbReference type="EMBL" id="CP015378">
    <property type="protein sequence ID" value="ANC77723.1"/>
    <property type="molecule type" value="Genomic_DNA"/>
</dbReference>
<dbReference type="Gene3D" id="3.30.565.10">
    <property type="entry name" value="Histidine kinase-like ATPase, C-terminal domain"/>
    <property type="match status" value="1"/>
</dbReference>
<proteinExistence type="predicted"/>
<dbReference type="InterPro" id="IPR036890">
    <property type="entry name" value="HATPase_C_sf"/>
</dbReference>
<evidence type="ECO:0000256" key="2">
    <source>
        <dbReference type="ARBA" id="ARBA00004314"/>
    </source>
</evidence>
<evidence type="ECO:0000256" key="8">
    <source>
        <dbReference type="ARBA" id="ARBA00022692"/>
    </source>
</evidence>
<dbReference type="GO" id="GO:0005886">
    <property type="term" value="C:plasma membrane"/>
    <property type="evidence" value="ECO:0007669"/>
    <property type="project" value="UniProtKB-SubCell"/>
</dbReference>
<keyword evidence="14 15" id="KW-0472">Membrane</keyword>
<evidence type="ECO:0000256" key="6">
    <source>
        <dbReference type="ARBA" id="ARBA00022553"/>
    </source>
</evidence>
<dbReference type="SMART" id="SM00304">
    <property type="entry name" value="HAMP"/>
    <property type="match status" value="1"/>
</dbReference>
<dbReference type="RefSeq" id="WP_066395784.1">
    <property type="nucleotide sequence ID" value="NZ_CP015378.1"/>
</dbReference>
<evidence type="ECO:0000256" key="15">
    <source>
        <dbReference type="SAM" id="Phobius"/>
    </source>
</evidence>
<dbReference type="PROSITE" id="PS50885">
    <property type="entry name" value="HAMP"/>
    <property type="match status" value="1"/>
</dbReference>
<evidence type="ECO:0000256" key="7">
    <source>
        <dbReference type="ARBA" id="ARBA00022679"/>
    </source>
</evidence>
<dbReference type="InterPro" id="IPR036097">
    <property type="entry name" value="HisK_dim/P_sf"/>
</dbReference>
<name>A0A160IN16_9BACL</name>
<dbReference type="SUPFAM" id="SSF55785">
    <property type="entry name" value="PYP-like sensor domain (PAS domain)"/>
    <property type="match status" value="1"/>
</dbReference>
<dbReference type="SUPFAM" id="SSF158472">
    <property type="entry name" value="HAMP domain-like"/>
    <property type="match status" value="1"/>
</dbReference>
<protein>
    <recommendedName>
        <fullName evidence="4">histidine kinase</fullName>
        <ecNumber evidence="4">2.7.13.3</ecNumber>
    </recommendedName>
</protein>
<dbReference type="Pfam" id="PF18698">
    <property type="entry name" value="HisK_sensor"/>
    <property type="match status" value="1"/>
</dbReference>
<dbReference type="Proteomes" id="UP000076623">
    <property type="component" value="Chromosome"/>
</dbReference>
<dbReference type="InterPro" id="IPR003660">
    <property type="entry name" value="HAMP_dom"/>
</dbReference>
<evidence type="ECO:0000313" key="19">
    <source>
        <dbReference type="Proteomes" id="UP000076623"/>
    </source>
</evidence>
<evidence type="ECO:0000256" key="1">
    <source>
        <dbReference type="ARBA" id="ARBA00000085"/>
    </source>
</evidence>
<evidence type="ECO:0000313" key="18">
    <source>
        <dbReference type="EMBL" id="ANC77723.1"/>
    </source>
</evidence>
<evidence type="ECO:0000256" key="5">
    <source>
        <dbReference type="ARBA" id="ARBA00022475"/>
    </source>
</evidence>
<dbReference type="SUPFAM" id="SSF55874">
    <property type="entry name" value="ATPase domain of HSP90 chaperone/DNA topoisomerase II/histidine kinase"/>
    <property type="match status" value="1"/>
</dbReference>
<evidence type="ECO:0000256" key="11">
    <source>
        <dbReference type="ARBA" id="ARBA00022840"/>
    </source>
</evidence>
<dbReference type="SMART" id="SM00388">
    <property type="entry name" value="HisKA"/>
    <property type="match status" value="1"/>
</dbReference>
<dbReference type="PROSITE" id="PS50109">
    <property type="entry name" value="HIS_KIN"/>
    <property type="match status" value="1"/>
</dbReference>
<keyword evidence="8 15" id="KW-0812">Transmembrane</keyword>
<dbReference type="GO" id="GO:0000156">
    <property type="term" value="F:phosphorelay response regulator activity"/>
    <property type="evidence" value="ECO:0007669"/>
    <property type="project" value="TreeGrafter"/>
</dbReference>
<dbReference type="PANTHER" id="PTHR42878:SF3">
    <property type="entry name" value="HISTIDINE PROTEIN KINASE SAES"/>
    <property type="match status" value="1"/>
</dbReference>
<evidence type="ECO:0000259" key="17">
    <source>
        <dbReference type="PROSITE" id="PS50885"/>
    </source>
</evidence>
<keyword evidence="13" id="KW-0902">Two-component regulatory system</keyword>
<keyword evidence="12 15" id="KW-1133">Transmembrane helix</keyword>
<dbReference type="InterPro" id="IPR003594">
    <property type="entry name" value="HATPase_dom"/>
</dbReference>
<feature type="domain" description="Histidine kinase" evidence="16">
    <location>
        <begin position="375"/>
        <end position="598"/>
    </location>
</feature>
<keyword evidence="6" id="KW-0597">Phosphoprotein</keyword>
<organism evidence="18 19">
    <name type="scientific">Fictibacillus phosphorivorans</name>
    <dbReference type="NCBI Taxonomy" id="1221500"/>
    <lineage>
        <taxon>Bacteria</taxon>
        <taxon>Bacillati</taxon>
        <taxon>Bacillota</taxon>
        <taxon>Bacilli</taxon>
        <taxon>Bacillales</taxon>
        <taxon>Fictibacillaceae</taxon>
        <taxon>Fictibacillus</taxon>
    </lineage>
</organism>
<keyword evidence="11" id="KW-0067">ATP-binding</keyword>
<keyword evidence="10 18" id="KW-0418">Kinase</keyword>
<keyword evidence="9" id="KW-0547">Nucleotide-binding</keyword>
<dbReference type="Gene3D" id="1.10.287.130">
    <property type="match status" value="1"/>
</dbReference>
<feature type="domain" description="HAMP" evidence="17">
    <location>
        <begin position="198"/>
        <end position="250"/>
    </location>
</feature>
<evidence type="ECO:0000256" key="10">
    <source>
        <dbReference type="ARBA" id="ARBA00022777"/>
    </source>
</evidence>
<feature type="transmembrane region" description="Helical" evidence="15">
    <location>
        <begin position="176"/>
        <end position="198"/>
    </location>
</feature>
<dbReference type="GO" id="GO:0007234">
    <property type="term" value="P:osmosensory signaling via phosphorelay pathway"/>
    <property type="evidence" value="ECO:0007669"/>
    <property type="project" value="TreeGrafter"/>
</dbReference>
<dbReference type="EC" id="2.7.13.3" evidence="4"/>
<dbReference type="InterPro" id="IPR050351">
    <property type="entry name" value="BphY/WalK/GraS-like"/>
</dbReference>
<evidence type="ECO:0000256" key="14">
    <source>
        <dbReference type="ARBA" id="ARBA00023136"/>
    </source>
</evidence>
<dbReference type="STRING" id="1221500.ABE65_013310"/>
<evidence type="ECO:0000256" key="3">
    <source>
        <dbReference type="ARBA" id="ARBA00004651"/>
    </source>
</evidence>
<accession>A0A160IN16</accession>
<dbReference type="InterPro" id="IPR035965">
    <property type="entry name" value="PAS-like_dom_sf"/>
</dbReference>
<keyword evidence="7" id="KW-0808">Transferase</keyword>
<dbReference type="GO" id="GO:0045121">
    <property type="term" value="C:membrane raft"/>
    <property type="evidence" value="ECO:0007669"/>
    <property type="project" value="UniProtKB-SubCell"/>
</dbReference>
<comment type="catalytic activity">
    <reaction evidence="1">
        <text>ATP + protein L-histidine = ADP + protein N-phospho-L-histidine.</text>
        <dbReference type="EC" id="2.7.13.3"/>
    </reaction>
</comment>
<dbReference type="KEGG" id="fpn:ABE65_013310"/>